<dbReference type="PROSITE" id="PS51366">
    <property type="entry name" value="MI"/>
    <property type="match status" value="1"/>
</dbReference>
<dbReference type="Proteomes" id="UP001055712">
    <property type="component" value="Unassembled WGS sequence"/>
</dbReference>
<dbReference type="Pfam" id="PF02847">
    <property type="entry name" value="MA3"/>
    <property type="match status" value="1"/>
</dbReference>
<dbReference type="OrthoDB" id="514777at2759"/>
<feature type="compositionally biased region" description="Low complexity" evidence="4">
    <location>
        <begin position="124"/>
        <end position="160"/>
    </location>
</feature>
<evidence type="ECO:0000256" key="4">
    <source>
        <dbReference type="SAM" id="MobiDB-lite"/>
    </source>
</evidence>
<dbReference type="SUPFAM" id="SSF48371">
    <property type="entry name" value="ARM repeat"/>
    <property type="match status" value="2"/>
</dbReference>
<dbReference type="AlphaFoldDB" id="A0A9D4TKW0"/>
<evidence type="ECO:0000256" key="1">
    <source>
        <dbReference type="ARBA" id="ARBA00005775"/>
    </source>
</evidence>
<feature type="region of interest" description="Disordered" evidence="4">
    <location>
        <begin position="93"/>
        <end position="167"/>
    </location>
</feature>
<dbReference type="GO" id="GO:0003743">
    <property type="term" value="F:translation initiation factor activity"/>
    <property type="evidence" value="ECO:0007669"/>
    <property type="project" value="UniProtKB-KW"/>
</dbReference>
<dbReference type="InterPro" id="IPR003891">
    <property type="entry name" value="Initiation_fac_eIF4g_MI"/>
</dbReference>
<dbReference type="Pfam" id="PF02854">
    <property type="entry name" value="MIF4G"/>
    <property type="match status" value="1"/>
</dbReference>
<evidence type="ECO:0000313" key="7">
    <source>
        <dbReference type="Proteomes" id="UP001055712"/>
    </source>
</evidence>
<proteinExistence type="inferred from homology"/>
<sequence>MTAVDAEISLRPLSLRPGGANPFAGFAKGAGAGLKNKAVTSQPVEERRKKPAGEVIRYSRDFLMKFVQKYTRVPQELQYSNSDILLAADDPGREQQQQLLQRVAADEADERDWRARSTLPPAPASAQQQQQQQQPPQQPQPGWRPDQQPSSSAAAPTPAAGGPEVAKVQRATDIGRTAWHAGEVTEGADQTLRKVKGILNKLTPEKFERLLSQLIPMVSGYEVLQGTIHQVFENAVQQPTFVAMYADLCRELDAVLPEFRAPGEDKPTGFKKMLANTCQAEYEATEEARKQLKSLPAEERYDAERRAKQRLLGNIRLIAELFNKAQVNDRIMLLILADLLGGPDNDPPEDSVEAVCELLAIAGAELEKGAKGKARLDAAFRQVERMSNATKAYASRIRFVMKDVLELRHQHWVARRETFTAKKLDDIRSEAQAELGIVDMPIAGLESLAGSLPPLAAKRAEEVDLFPAFKSSEAGWAAARGKGEAAGTQKFSAFLGDYVAVAHEVAAVAAPVSTARAPRTDLSDDERQSLGKSLFSDYLSSPDLDEAVGTAQELEAPGFQHKLVQIGLEKAFDAMTEKEQLSLVDLLAALAARGVLAADDLKQGTAALLEQLEDLALDIPSAPRLLGRLLGAAAAGGLLGLDWVAGAASGCESAEPRRAYVAAVLKAVAEAGGEEQLVAACGEAKLDLASLLAFDAEFDGDLEAPADFLRAQGLPAIA</sequence>
<evidence type="ECO:0000259" key="5">
    <source>
        <dbReference type="PROSITE" id="PS51366"/>
    </source>
</evidence>
<reference evidence="6" key="2">
    <citation type="submission" date="2020-11" db="EMBL/GenBank/DDBJ databases">
        <authorList>
            <person name="Cecchin M."/>
            <person name="Marcolungo L."/>
            <person name="Rossato M."/>
            <person name="Girolomoni L."/>
            <person name="Cosentino E."/>
            <person name="Cuine S."/>
            <person name="Li-Beisson Y."/>
            <person name="Delledonne M."/>
            <person name="Ballottari M."/>
        </authorList>
    </citation>
    <scope>NUCLEOTIDE SEQUENCE</scope>
    <source>
        <strain evidence="6">211/11P</strain>
        <tissue evidence="6">Whole cell</tissue>
    </source>
</reference>
<dbReference type="InterPro" id="IPR016024">
    <property type="entry name" value="ARM-type_fold"/>
</dbReference>
<feature type="domain" description="MI" evidence="5">
    <location>
        <begin position="526"/>
        <end position="649"/>
    </location>
</feature>
<comment type="similarity">
    <text evidence="1">Belongs to the eukaryotic initiation factor 4G family.</text>
</comment>
<evidence type="ECO:0000256" key="3">
    <source>
        <dbReference type="ARBA" id="ARBA00022917"/>
    </source>
</evidence>
<dbReference type="PANTHER" id="PTHR23253">
    <property type="entry name" value="EUKARYOTIC TRANSLATION INITIATION FACTOR 4 GAMMA"/>
    <property type="match status" value="1"/>
</dbReference>
<keyword evidence="2" id="KW-0396">Initiation factor</keyword>
<evidence type="ECO:0000313" key="6">
    <source>
        <dbReference type="EMBL" id="KAI3428363.1"/>
    </source>
</evidence>
<dbReference type="EMBL" id="SIDB01000009">
    <property type="protein sequence ID" value="KAI3428363.1"/>
    <property type="molecule type" value="Genomic_DNA"/>
</dbReference>
<dbReference type="Gene3D" id="1.25.40.180">
    <property type="match status" value="2"/>
</dbReference>
<keyword evidence="7" id="KW-1185">Reference proteome</keyword>
<comment type="caution">
    <text evidence="6">The sequence shown here is derived from an EMBL/GenBank/DDBJ whole genome shotgun (WGS) entry which is preliminary data.</text>
</comment>
<dbReference type="PANTHER" id="PTHR23253:SF9">
    <property type="entry name" value="EUKARYOTIC TRANSLATION INITIATION FACTOR 4 GAMMA 2"/>
    <property type="match status" value="1"/>
</dbReference>
<dbReference type="GO" id="GO:0003729">
    <property type="term" value="F:mRNA binding"/>
    <property type="evidence" value="ECO:0007669"/>
    <property type="project" value="TreeGrafter"/>
</dbReference>
<dbReference type="InterPro" id="IPR003890">
    <property type="entry name" value="MIF4G-like_typ-3"/>
</dbReference>
<organism evidence="6 7">
    <name type="scientific">Chlorella vulgaris</name>
    <name type="common">Green alga</name>
    <dbReference type="NCBI Taxonomy" id="3077"/>
    <lineage>
        <taxon>Eukaryota</taxon>
        <taxon>Viridiplantae</taxon>
        <taxon>Chlorophyta</taxon>
        <taxon>core chlorophytes</taxon>
        <taxon>Trebouxiophyceae</taxon>
        <taxon>Chlorellales</taxon>
        <taxon>Chlorellaceae</taxon>
        <taxon>Chlorella clade</taxon>
        <taxon>Chlorella</taxon>
    </lineage>
</organism>
<dbReference type="GO" id="GO:0016281">
    <property type="term" value="C:eukaryotic translation initiation factor 4F complex"/>
    <property type="evidence" value="ECO:0007669"/>
    <property type="project" value="TreeGrafter"/>
</dbReference>
<evidence type="ECO:0000256" key="2">
    <source>
        <dbReference type="ARBA" id="ARBA00022540"/>
    </source>
</evidence>
<dbReference type="SMART" id="SM00543">
    <property type="entry name" value="MIF4G"/>
    <property type="match status" value="1"/>
</dbReference>
<reference evidence="6" key="1">
    <citation type="journal article" date="2019" name="Plant J.">
        <title>Chlorella vulgaris genome assembly and annotation reveals the molecular basis for metabolic acclimation to high light conditions.</title>
        <authorList>
            <person name="Cecchin M."/>
            <person name="Marcolungo L."/>
            <person name="Rossato M."/>
            <person name="Girolomoni L."/>
            <person name="Cosentino E."/>
            <person name="Cuine S."/>
            <person name="Li-Beisson Y."/>
            <person name="Delledonne M."/>
            <person name="Ballottari M."/>
        </authorList>
    </citation>
    <scope>NUCLEOTIDE SEQUENCE</scope>
    <source>
        <strain evidence="6">211/11P</strain>
    </source>
</reference>
<gene>
    <name evidence="6" type="ORF">D9Q98_006743</name>
</gene>
<name>A0A9D4TKW0_CHLVU</name>
<dbReference type="SMART" id="SM00544">
    <property type="entry name" value="MA3"/>
    <property type="match status" value="1"/>
</dbReference>
<accession>A0A9D4TKW0</accession>
<protein>
    <recommendedName>
        <fullName evidence="5">MI domain-containing protein</fullName>
    </recommendedName>
</protein>
<keyword evidence="3" id="KW-0648">Protein biosynthesis</keyword>